<proteinExistence type="predicted"/>
<accession>A0ABW7Z485</accession>
<gene>
    <name evidence="1" type="ORF">ACIBG2_36820</name>
</gene>
<dbReference type="RefSeq" id="WP_397088707.1">
    <property type="nucleotide sequence ID" value="NZ_JBITGY010000011.1"/>
</dbReference>
<reference evidence="1 2" key="1">
    <citation type="submission" date="2024-10" db="EMBL/GenBank/DDBJ databases">
        <title>The Natural Products Discovery Center: Release of the First 8490 Sequenced Strains for Exploring Actinobacteria Biosynthetic Diversity.</title>
        <authorList>
            <person name="Kalkreuter E."/>
            <person name="Kautsar S.A."/>
            <person name="Yang D."/>
            <person name="Bader C.D."/>
            <person name="Teijaro C.N."/>
            <person name="Fluegel L."/>
            <person name="Davis C.M."/>
            <person name="Simpson J.R."/>
            <person name="Lauterbach L."/>
            <person name="Steele A.D."/>
            <person name="Gui C."/>
            <person name="Meng S."/>
            <person name="Li G."/>
            <person name="Viehrig K."/>
            <person name="Ye F."/>
            <person name="Su P."/>
            <person name="Kiefer A.F."/>
            <person name="Nichols A."/>
            <person name="Cepeda A.J."/>
            <person name="Yan W."/>
            <person name="Fan B."/>
            <person name="Jiang Y."/>
            <person name="Adhikari A."/>
            <person name="Zheng C.-J."/>
            <person name="Schuster L."/>
            <person name="Cowan T.M."/>
            <person name="Smanski M.J."/>
            <person name="Chevrette M.G."/>
            <person name="De Carvalho L.P.S."/>
            <person name="Shen B."/>
        </authorList>
    </citation>
    <scope>NUCLEOTIDE SEQUENCE [LARGE SCALE GENOMIC DNA]</scope>
    <source>
        <strain evidence="1 2">NPDC050545</strain>
    </source>
</reference>
<comment type="caution">
    <text evidence="1">The sequence shown here is derived from an EMBL/GenBank/DDBJ whole genome shotgun (WGS) entry which is preliminary data.</text>
</comment>
<organism evidence="1 2">
    <name type="scientific">Nonomuraea typhae</name>
    <dbReference type="NCBI Taxonomy" id="2603600"/>
    <lineage>
        <taxon>Bacteria</taxon>
        <taxon>Bacillati</taxon>
        <taxon>Actinomycetota</taxon>
        <taxon>Actinomycetes</taxon>
        <taxon>Streptosporangiales</taxon>
        <taxon>Streptosporangiaceae</taxon>
        <taxon>Nonomuraea</taxon>
    </lineage>
</organism>
<sequence length="134" mass="13579">MDVASVASEVMPYVSAAVGAYGAAVLAKTQEAAAQSTVGLGTRILQRLFGRGDEASQAAIGELAEHPEDADYVAALRLVIRKALEAEPALAAEIRAMLPAGPSVSASGARSVAVGGSNSGLIITGDDARVEYPR</sequence>
<evidence type="ECO:0000313" key="1">
    <source>
        <dbReference type="EMBL" id="MFI6502992.1"/>
    </source>
</evidence>
<dbReference type="Proteomes" id="UP001612741">
    <property type="component" value="Unassembled WGS sequence"/>
</dbReference>
<name>A0ABW7Z485_9ACTN</name>
<protein>
    <submittedName>
        <fullName evidence="1">Uncharacterized protein</fullName>
    </submittedName>
</protein>
<keyword evidence="2" id="KW-1185">Reference proteome</keyword>
<evidence type="ECO:0000313" key="2">
    <source>
        <dbReference type="Proteomes" id="UP001612741"/>
    </source>
</evidence>
<dbReference type="EMBL" id="JBITGY010000011">
    <property type="protein sequence ID" value="MFI6502992.1"/>
    <property type="molecule type" value="Genomic_DNA"/>
</dbReference>